<comment type="caution">
    <text evidence="2">The sequence shown here is derived from an EMBL/GenBank/DDBJ whole genome shotgun (WGS) entry which is preliminary data.</text>
</comment>
<protein>
    <submittedName>
        <fullName evidence="2">Uncharacterized protein</fullName>
    </submittedName>
</protein>
<name>K0SNC8_THAOC</name>
<dbReference type="eggNOG" id="ENOG502T75Q">
    <property type="taxonomic scope" value="Eukaryota"/>
</dbReference>
<keyword evidence="3" id="KW-1185">Reference proteome</keyword>
<gene>
    <name evidence="2" type="ORF">THAOC_16930</name>
</gene>
<dbReference type="AlphaFoldDB" id="K0SNC8"/>
<feature type="compositionally biased region" description="Low complexity" evidence="1">
    <location>
        <begin position="314"/>
        <end position="328"/>
    </location>
</feature>
<evidence type="ECO:0000256" key="1">
    <source>
        <dbReference type="SAM" id="MobiDB-lite"/>
    </source>
</evidence>
<proteinExistence type="predicted"/>
<accession>K0SNC8</accession>
<evidence type="ECO:0000313" key="3">
    <source>
        <dbReference type="Proteomes" id="UP000266841"/>
    </source>
</evidence>
<dbReference type="OMA" id="RAHILCI"/>
<dbReference type="Proteomes" id="UP000266841">
    <property type="component" value="Unassembled WGS sequence"/>
</dbReference>
<dbReference type="OrthoDB" id="48747at2759"/>
<evidence type="ECO:0000313" key="2">
    <source>
        <dbReference type="EMBL" id="EJK62461.1"/>
    </source>
</evidence>
<feature type="region of interest" description="Disordered" evidence="1">
    <location>
        <begin position="355"/>
        <end position="401"/>
    </location>
</feature>
<feature type="region of interest" description="Disordered" evidence="1">
    <location>
        <begin position="234"/>
        <end position="270"/>
    </location>
</feature>
<feature type="region of interest" description="Disordered" evidence="1">
    <location>
        <begin position="291"/>
        <end position="334"/>
    </location>
</feature>
<reference evidence="2 3" key="1">
    <citation type="journal article" date="2012" name="Genome Biol.">
        <title>Genome and low-iron response of an oceanic diatom adapted to chronic iron limitation.</title>
        <authorList>
            <person name="Lommer M."/>
            <person name="Specht M."/>
            <person name="Roy A.S."/>
            <person name="Kraemer L."/>
            <person name="Andreson R."/>
            <person name="Gutowska M.A."/>
            <person name="Wolf J."/>
            <person name="Bergner S.V."/>
            <person name="Schilhabel M.B."/>
            <person name="Klostermeier U.C."/>
            <person name="Beiko R.G."/>
            <person name="Rosenstiel P."/>
            <person name="Hippler M."/>
            <person name="Laroche J."/>
        </authorList>
    </citation>
    <scope>NUCLEOTIDE SEQUENCE [LARGE SCALE GENOMIC DNA]</scope>
    <source>
        <strain evidence="2 3">CCMP1005</strain>
    </source>
</reference>
<sequence>MHLPSFSIPRGSGKTTWEPTSSSTSTTAPCFHAEILGFELTGRPQIQQGQWKYNLEEVEEDVGQTAASAKAEADAAKARADSLSSQLEELQKVIQDDKRSVEAVRQEHEEVSRAARSVESRLILVDSELSRVTHAKEEAEGSRDFLQSRAEKAEADIVDLTNKLDDSRDLIRALKKDVQQSKELDKSRTQRALRMENELSEARQSLMEAASAACEGESTVASLRSVIEEMRRENEQLHENIASRRDAAMKERSKQNDREENAEREAQKLRLQVDDQEDVIRKLTLEKASLQKQNEQMKKRRLSSGFDEDRRKGSTTSLTSTITPSSSSDLGLINSLGGKGEVADDVDKDIKNKEVMKLPQRAMSNTSSAHRHLTYSAHRPARKQSEQSDASSKNISRHKTPRPNVCCVCNKEGGMLLSCQCGSTGCDKRAHILCISSVRRVNDNGPTILCDGNGGDKET</sequence>
<dbReference type="EMBL" id="AGNL01018871">
    <property type="protein sequence ID" value="EJK62461.1"/>
    <property type="molecule type" value="Genomic_DNA"/>
</dbReference>
<feature type="region of interest" description="Disordered" evidence="1">
    <location>
        <begin position="1"/>
        <end position="26"/>
    </location>
</feature>
<organism evidence="2 3">
    <name type="scientific">Thalassiosira oceanica</name>
    <name type="common">Marine diatom</name>
    <dbReference type="NCBI Taxonomy" id="159749"/>
    <lineage>
        <taxon>Eukaryota</taxon>
        <taxon>Sar</taxon>
        <taxon>Stramenopiles</taxon>
        <taxon>Ochrophyta</taxon>
        <taxon>Bacillariophyta</taxon>
        <taxon>Coscinodiscophyceae</taxon>
        <taxon>Thalassiosirophycidae</taxon>
        <taxon>Thalassiosirales</taxon>
        <taxon>Thalassiosiraceae</taxon>
        <taxon>Thalassiosira</taxon>
    </lineage>
</organism>